<sequence>MLKDLRESLEQHPVPLLRAIAAGYNLDVSRVPRSELPRVLAEHIAHPETVAWVLDVLTPEERAVLDRLIAEGGAFPAHRIMREYGDIRELGAGRLERERPWEHPISPTERLWYLGLIHITFGVVGEFRGRICYIPSDLLPLLPPVETPPVQFSVEAVAEPPHVRAAGLAFVEDAFVVLSELQQNPAPPVDGRYVPPEVLARINERLRYPEPHIGHERETRRLGLLLHLLRALHLIETDRRGLLRPALPRVRRWLEAPRVRRLFSLQRAWAADQTWNELWRVPELRFERTGWRNDPFQTRRRLLHWLAQVPLDTWVSVDSFVAAVKRVDPDFQRPTGDYESWYIRDARTGRFLRGWESWDEVEGRLLRYFLRGPLQWLNIVEVGYDDSPTPQAIAFRITREGAAFLGHDVALPAPPPRRPVRIEPDGAIFVPEGADDWERLHLERLSVPIEPPHRYRLDRERIINVLLEGSHPDRIIAFLRHTADNALPPEVEEQFWAWVAGFGRMRVRRVVLLEVDSPELLEEVRRLPHLRPFIREVLNRRTVVVDEDRVDDLIAALRRAGYLPRVEEW</sequence>
<proteinExistence type="predicted"/>
<dbReference type="Proteomes" id="UP000037784">
    <property type="component" value="Unassembled WGS sequence"/>
</dbReference>
<gene>
    <name evidence="1" type="ORF">ARMA_0161</name>
    <name evidence="2" type="ORF">SE16_10640</name>
</gene>
<dbReference type="InParanoid" id="A0A0M9UBD9"/>
<evidence type="ECO:0000313" key="3">
    <source>
        <dbReference type="Proteomes" id="UP000037784"/>
    </source>
</evidence>
<dbReference type="EMBL" id="BBZA01000010">
    <property type="protein sequence ID" value="GAP61738.1"/>
    <property type="molecule type" value="Genomic_DNA"/>
</dbReference>
<keyword evidence="3" id="KW-1185">Reference proteome</keyword>
<reference evidence="2 4" key="2">
    <citation type="submission" date="2015-07" db="EMBL/GenBank/DDBJ databases">
        <title>Whole genome sequence of Ardenticatena maritima DSM 23922.</title>
        <authorList>
            <person name="Hemp J."/>
            <person name="Ward L.M."/>
            <person name="Pace L.A."/>
            <person name="Fischer W.W."/>
        </authorList>
    </citation>
    <scope>NUCLEOTIDE SEQUENCE [LARGE SCALE GENOMIC DNA]</scope>
    <source>
        <strain evidence="2 4">110S</strain>
    </source>
</reference>
<name>A0A0M9UBD9_9CHLR</name>
<evidence type="ECO:0000313" key="2">
    <source>
        <dbReference type="EMBL" id="KPL87969.1"/>
    </source>
</evidence>
<comment type="caution">
    <text evidence="1">The sequence shown here is derived from an EMBL/GenBank/DDBJ whole genome shotgun (WGS) entry which is preliminary data.</text>
</comment>
<evidence type="ECO:0000313" key="4">
    <source>
        <dbReference type="Proteomes" id="UP000050502"/>
    </source>
</evidence>
<dbReference type="AlphaFoldDB" id="A0A0M9UBD9"/>
<evidence type="ECO:0008006" key="5">
    <source>
        <dbReference type="Google" id="ProtNLM"/>
    </source>
</evidence>
<dbReference type="STRING" id="872965.SE16_10640"/>
<accession>A0A0M9UBD9</accession>
<dbReference type="EMBL" id="LGKN01000005">
    <property type="protein sequence ID" value="KPL87969.1"/>
    <property type="molecule type" value="Genomic_DNA"/>
</dbReference>
<reference evidence="3" key="3">
    <citation type="submission" date="2015-08" db="EMBL/GenBank/DDBJ databases">
        <title>Draft Genome Sequence of a Heterotrophic Facultative Anaerobic Bacterium Ardenticatena maritima Strain 110S.</title>
        <authorList>
            <person name="Kawaichi S."/>
            <person name="Yoshida T."/>
            <person name="Sako Y."/>
            <person name="Nakamura R."/>
        </authorList>
    </citation>
    <scope>NUCLEOTIDE SEQUENCE [LARGE SCALE GENOMIC DNA]</scope>
    <source>
        <strain evidence="3">110S</strain>
    </source>
</reference>
<evidence type="ECO:0000313" key="1">
    <source>
        <dbReference type="EMBL" id="GAP61738.1"/>
    </source>
</evidence>
<organism evidence="1 3">
    <name type="scientific">Ardenticatena maritima</name>
    <dbReference type="NCBI Taxonomy" id="872965"/>
    <lineage>
        <taxon>Bacteria</taxon>
        <taxon>Bacillati</taxon>
        <taxon>Chloroflexota</taxon>
        <taxon>Ardenticatenia</taxon>
        <taxon>Ardenticatenales</taxon>
        <taxon>Ardenticatenaceae</taxon>
        <taxon>Ardenticatena</taxon>
    </lineage>
</organism>
<reference evidence="1 3" key="1">
    <citation type="journal article" date="2015" name="Genome Announc.">
        <title>Draft Genome Sequence of a Heterotrophic Facultative Anaerobic Thermophilic Bacterium, Ardenticatena maritima Strain 110ST.</title>
        <authorList>
            <person name="Kawaichi S."/>
            <person name="Yoshida T."/>
            <person name="Sako Y."/>
            <person name="Nakamura R."/>
        </authorList>
    </citation>
    <scope>NUCLEOTIDE SEQUENCE [LARGE SCALE GENOMIC DNA]</scope>
    <source>
        <strain evidence="1 3">110S</strain>
    </source>
</reference>
<protein>
    <recommendedName>
        <fullName evidence="5">Helicase XPB/Ssl2 N-terminal domain-containing protein</fullName>
    </recommendedName>
</protein>
<dbReference type="Proteomes" id="UP000050502">
    <property type="component" value="Unassembled WGS sequence"/>
</dbReference>